<dbReference type="SUPFAM" id="SSF64076">
    <property type="entry name" value="MTH938-like"/>
    <property type="match status" value="1"/>
</dbReference>
<evidence type="ECO:0000313" key="1">
    <source>
        <dbReference type="EMBL" id="KFI20850.1"/>
    </source>
</evidence>
<accession>A0A0E2ZAQ4</accession>
<dbReference type="InterPro" id="IPR036748">
    <property type="entry name" value="MTH938-like_sf"/>
</dbReference>
<dbReference type="Pfam" id="PF04430">
    <property type="entry name" value="DUF498"/>
    <property type="match status" value="1"/>
</dbReference>
<dbReference type="InterPro" id="IPR007523">
    <property type="entry name" value="NDUFAF3/AAMDC"/>
</dbReference>
<evidence type="ECO:0000313" key="2">
    <source>
        <dbReference type="Proteomes" id="UP000028839"/>
    </source>
</evidence>
<gene>
    <name evidence="1" type="ORF">IB75_00905</name>
</gene>
<reference evidence="1 2" key="1">
    <citation type="submission" date="2014-07" db="EMBL/GenBank/DDBJ databases">
        <title>Comparative analysis of Nitrosococcus oceani genome inventories of strains from Pacific and Atlantic gyres.</title>
        <authorList>
            <person name="Lim C.K."/>
            <person name="Wang L."/>
            <person name="Sayavedra-Soto L.A."/>
            <person name="Klotz M.G."/>
        </authorList>
    </citation>
    <scope>NUCLEOTIDE SEQUENCE [LARGE SCALE GENOMIC DNA]</scope>
    <source>
        <strain evidence="1 2">C-27</strain>
    </source>
</reference>
<sequence>MKFSLDERTDVYTVSAYGSGYVEFRIPVSSEKEPERLQGEGLKENRGRQKICRNVVVSPGRLQEWSPASFSELEKAHFQAFLEMEPEVVVVGTGEQSHFLSPRLIEPLLRHQIGVEFMDTAAACRTYNILVGEGRRVVAALFIIRQP</sequence>
<comment type="caution">
    <text evidence="1">The sequence shown here is derived from an EMBL/GenBank/DDBJ whole genome shotgun (WGS) entry which is preliminary data.</text>
</comment>
<dbReference type="OrthoDB" id="9800373at2"/>
<evidence type="ECO:0008006" key="3">
    <source>
        <dbReference type="Google" id="ProtNLM"/>
    </source>
</evidence>
<dbReference type="PANTHER" id="PTHR21192">
    <property type="entry name" value="NUCLEAR PROTEIN E3-3"/>
    <property type="match status" value="1"/>
</dbReference>
<organism evidence="1 2">
    <name type="scientific">Nitrosococcus oceani C-27</name>
    <dbReference type="NCBI Taxonomy" id="314279"/>
    <lineage>
        <taxon>Bacteria</taxon>
        <taxon>Pseudomonadati</taxon>
        <taxon>Pseudomonadota</taxon>
        <taxon>Gammaproteobacteria</taxon>
        <taxon>Chromatiales</taxon>
        <taxon>Chromatiaceae</taxon>
        <taxon>Nitrosococcus</taxon>
    </lineage>
</organism>
<dbReference type="Gene3D" id="3.40.1230.10">
    <property type="entry name" value="MTH938-like"/>
    <property type="match status" value="1"/>
</dbReference>
<dbReference type="Proteomes" id="UP000028839">
    <property type="component" value="Unassembled WGS sequence"/>
</dbReference>
<dbReference type="CDD" id="cd05560">
    <property type="entry name" value="Xcc1710_like"/>
    <property type="match status" value="1"/>
</dbReference>
<name>A0A0E2ZAQ4_9GAMM</name>
<dbReference type="EMBL" id="JPGN01000006">
    <property type="protein sequence ID" value="KFI20850.1"/>
    <property type="molecule type" value="Genomic_DNA"/>
</dbReference>
<dbReference type="PANTHER" id="PTHR21192:SF2">
    <property type="entry name" value="NADH DEHYDROGENASE [UBIQUINONE] 1 ALPHA SUBCOMPLEX ASSEMBLY FACTOR 3"/>
    <property type="match status" value="1"/>
</dbReference>
<dbReference type="HOGENOM" id="CLU_074390_2_1_6"/>
<protein>
    <recommendedName>
        <fullName evidence="3">Xcc1710-like domain-containing protein</fullName>
    </recommendedName>
</protein>
<proteinExistence type="predicted"/>
<dbReference type="AlphaFoldDB" id="A0A0E2ZAQ4"/>